<evidence type="ECO:0000313" key="2">
    <source>
        <dbReference type="EMBL" id="GGR13450.1"/>
    </source>
</evidence>
<proteinExistence type="predicted"/>
<dbReference type="Proteomes" id="UP000658320">
    <property type="component" value="Unassembled WGS sequence"/>
</dbReference>
<dbReference type="AlphaFoldDB" id="A0A918F9B4"/>
<reference evidence="2" key="1">
    <citation type="journal article" date="2014" name="Int. J. Syst. Evol. Microbiol.">
        <title>Complete genome sequence of Corynebacterium casei LMG S-19264T (=DSM 44701T), isolated from a smear-ripened cheese.</title>
        <authorList>
            <consortium name="US DOE Joint Genome Institute (JGI-PGF)"/>
            <person name="Walter F."/>
            <person name="Albersmeier A."/>
            <person name="Kalinowski J."/>
            <person name="Ruckert C."/>
        </authorList>
    </citation>
    <scope>NUCLEOTIDE SEQUENCE</scope>
    <source>
        <strain evidence="2">JCM 4346</strain>
    </source>
</reference>
<accession>A0A918F9B4</accession>
<organism evidence="2 3">
    <name type="scientific">Streptomyces aurantiogriseus</name>
    <dbReference type="NCBI Taxonomy" id="66870"/>
    <lineage>
        <taxon>Bacteria</taxon>
        <taxon>Bacillati</taxon>
        <taxon>Actinomycetota</taxon>
        <taxon>Actinomycetes</taxon>
        <taxon>Kitasatosporales</taxon>
        <taxon>Streptomycetaceae</taxon>
        <taxon>Streptomyces</taxon>
    </lineage>
</organism>
<protein>
    <submittedName>
        <fullName evidence="2">Uncharacterized protein</fullName>
    </submittedName>
</protein>
<comment type="caution">
    <text evidence="2">The sequence shown here is derived from an EMBL/GenBank/DDBJ whole genome shotgun (WGS) entry which is preliminary data.</text>
</comment>
<dbReference type="EMBL" id="BMSX01000006">
    <property type="protein sequence ID" value="GGR13450.1"/>
    <property type="molecule type" value="Genomic_DNA"/>
</dbReference>
<sequence length="105" mass="11410">MARAAPRGCPHRPPARPEGADRPPRSRRERRQTAIPHQDRTPPGPPESAERPATIARLRGPFSSAGTRRTGALLFSLPLDRWRVPVDAPAFRWLAAPAGPQTAAA</sequence>
<gene>
    <name evidence="2" type="ORF">GCM10010251_32250</name>
</gene>
<name>A0A918F9B4_9ACTN</name>
<keyword evidence="3" id="KW-1185">Reference proteome</keyword>
<evidence type="ECO:0000313" key="3">
    <source>
        <dbReference type="Proteomes" id="UP000658320"/>
    </source>
</evidence>
<feature type="region of interest" description="Disordered" evidence="1">
    <location>
        <begin position="1"/>
        <end position="66"/>
    </location>
</feature>
<evidence type="ECO:0000256" key="1">
    <source>
        <dbReference type="SAM" id="MobiDB-lite"/>
    </source>
</evidence>
<reference evidence="2" key="2">
    <citation type="submission" date="2020-09" db="EMBL/GenBank/DDBJ databases">
        <authorList>
            <person name="Sun Q."/>
            <person name="Ohkuma M."/>
        </authorList>
    </citation>
    <scope>NUCLEOTIDE SEQUENCE</scope>
    <source>
        <strain evidence="2">JCM 4346</strain>
    </source>
</reference>